<sequence length="245" mass="27680">MADESSKLLKDSLKNLLTSGEYSDFTINCKDKTWRVHKAIVCPRSGYFARAVNFGREAKDRMIDLLEDETEIVGLMLEYLYIGDYTVPTTDKTDLVFPHTCNDSNLHAFVCSHHACATQLRVRDWSCGGRGCIPSPDIFPANLVHHARLYELADKYQVMGLKSLVREKFILACQSFWNTSKFPIAAEIVFATTPEEDKGLREVVVSTISDHMILLKQPEMESLMVTYNGLAYGLLKIMLEAGGWQ</sequence>
<evidence type="ECO:0000313" key="2">
    <source>
        <dbReference type="Proteomes" id="UP000799755"/>
    </source>
</evidence>
<accession>A0ACB6QVE9</accession>
<dbReference type="Proteomes" id="UP000799755">
    <property type="component" value="Unassembled WGS sequence"/>
</dbReference>
<dbReference type="EMBL" id="MU003506">
    <property type="protein sequence ID" value="KAF2470994.1"/>
    <property type="molecule type" value="Genomic_DNA"/>
</dbReference>
<evidence type="ECO:0000313" key="1">
    <source>
        <dbReference type="EMBL" id="KAF2470994.1"/>
    </source>
</evidence>
<proteinExistence type="predicted"/>
<organism evidence="1 2">
    <name type="scientific">Lindgomyces ingoldianus</name>
    <dbReference type="NCBI Taxonomy" id="673940"/>
    <lineage>
        <taxon>Eukaryota</taxon>
        <taxon>Fungi</taxon>
        <taxon>Dikarya</taxon>
        <taxon>Ascomycota</taxon>
        <taxon>Pezizomycotina</taxon>
        <taxon>Dothideomycetes</taxon>
        <taxon>Pleosporomycetidae</taxon>
        <taxon>Pleosporales</taxon>
        <taxon>Lindgomycetaceae</taxon>
        <taxon>Lindgomyces</taxon>
    </lineage>
</organism>
<gene>
    <name evidence="1" type="ORF">BDR25DRAFT_28881</name>
</gene>
<reference evidence="1" key="1">
    <citation type="journal article" date="2020" name="Stud. Mycol.">
        <title>101 Dothideomycetes genomes: a test case for predicting lifestyles and emergence of pathogens.</title>
        <authorList>
            <person name="Haridas S."/>
            <person name="Albert R."/>
            <person name="Binder M."/>
            <person name="Bloem J."/>
            <person name="Labutti K."/>
            <person name="Salamov A."/>
            <person name="Andreopoulos B."/>
            <person name="Baker S."/>
            <person name="Barry K."/>
            <person name="Bills G."/>
            <person name="Bluhm B."/>
            <person name="Cannon C."/>
            <person name="Castanera R."/>
            <person name="Culley D."/>
            <person name="Daum C."/>
            <person name="Ezra D."/>
            <person name="Gonzalez J."/>
            <person name="Henrissat B."/>
            <person name="Kuo A."/>
            <person name="Liang C."/>
            <person name="Lipzen A."/>
            <person name="Lutzoni F."/>
            <person name="Magnuson J."/>
            <person name="Mondo S."/>
            <person name="Nolan M."/>
            <person name="Ohm R."/>
            <person name="Pangilinan J."/>
            <person name="Park H.-J."/>
            <person name="Ramirez L."/>
            <person name="Alfaro M."/>
            <person name="Sun H."/>
            <person name="Tritt A."/>
            <person name="Yoshinaga Y."/>
            <person name="Zwiers L.-H."/>
            <person name="Turgeon B."/>
            <person name="Goodwin S."/>
            <person name="Spatafora J."/>
            <person name="Crous P."/>
            <person name="Grigoriev I."/>
        </authorList>
    </citation>
    <scope>NUCLEOTIDE SEQUENCE</scope>
    <source>
        <strain evidence="1">ATCC 200398</strain>
    </source>
</reference>
<comment type="caution">
    <text evidence="1">The sequence shown here is derived from an EMBL/GenBank/DDBJ whole genome shotgun (WGS) entry which is preliminary data.</text>
</comment>
<protein>
    <submittedName>
        <fullName evidence="1">Uncharacterized protein</fullName>
    </submittedName>
</protein>
<keyword evidence="2" id="KW-1185">Reference proteome</keyword>
<name>A0ACB6QVE9_9PLEO</name>